<keyword evidence="3" id="KW-1029">Fimbrium biogenesis</keyword>
<evidence type="ECO:0000313" key="10">
    <source>
        <dbReference type="EMBL" id="CAB3699268.1"/>
    </source>
</evidence>
<feature type="domain" description="Pili assembly chaperone N-terminal" evidence="8">
    <location>
        <begin position="27"/>
        <end position="140"/>
    </location>
</feature>
<dbReference type="AlphaFoldDB" id="A0A6S7A325"/>
<feature type="chain" id="PRO_5028864994" evidence="7">
    <location>
        <begin position="26"/>
        <end position="255"/>
    </location>
</feature>
<evidence type="ECO:0000313" key="11">
    <source>
        <dbReference type="Proteomes" id="UP000494111"/>
    </source>
</evidence>
<sequence>MNQARLLIFCVAWGFFFPLINTAAAAVMVGGTRVVFEEAKQQASVSIKNDDKTPYVVQAWIDAGEGNNQTPLFVTPPLSRLDPGKENILRILRAGDGIRPDQESVYWLNVKEIPPKSSAENTLQIAMRTRIKLFYRPSGLPGQADRAPSQLRWSFVPGTQGGRMALRIDNPSSYHVTIATLNIVSGADREDYKPDMIAPSQSLNVPLKFAVRNGTTRVTYTTINDFGAMTPKTSLVLDAQGRLVADDSSTDAPGR</sequence>
<dbReference type="InterPro" id="IPR013783">
    <property type="entry name" value="Ig-like_fold"/>
</dbReference>
<dbReference type="Proteomes" id="UP000494111">
    <property type="component" value="Unassembled WGS sequence"/>
</dbReference>
<feature type="domain" description="Pili assembly chaperone C-terminal" evidence="9">
    <location>
        <begin position="168"/>
        <end position="229"/>
    </location>
</feature>
<evidence type="ECO:0000256" key="4">
    <source>
        <dbReference type="ARBA" id="ARBA00022729"/>
    </source>
</evidence>
<dbReference type="InterPro" id="IPR001829">
    <property type="entry name" value="Pili_assmbl_chaperone_bac"/>
</dbReference>
<dbReference type="InterPro" id="IPR036316">
    <property type="entry name" value="Pili_assmbl_chap_C_dom_sf"/>
</dbReference>
<dbReference type="InterPro" id="IPR016148">
    <property type="entry name" value="Pili_assmbl_chaperone_C"/>
</dbReference>
<dbReference type="PANTHER" id="PTHR30251">
    <property type="entry name" value="PILUS ASSEMBLY CHAPERONE"/>
    <property type="match status" value="1"/>
</dbReference>
<evidence type="ECO:0000259" key="8">
    <source>
        <dbReference type="Pfam" id="PF00345"/>
    </source>
</evidence>
<dbReference type="PANTHER" id="PTHR30251:SF2">
    <property type="entry name" value="FIMBRIAL CHAPERONE YADV-RELATED"/>
    <property type="match status" value="1"/>
</dbReference>
<reference evidence="10 11" key="1">
    <citation type="submission" date="2020-04" db="EMBL/GenBank/DDBJ databases">
        <authorList>
            <person name="De Canck E."/>
        </authorList>
    </citation>
    <scope>NUCLEOTIDE SEQUENCE [LARGE SCALE GENOMIC DNA]</scope>
    <source>
        <strain evidence="10 11">LMG 3458</strain>
    </source>
</reference>
<dbReference type="GO" id="GO:0071555">
    <property type="term" value="P:cell wall organization"/>
    <property type="evidence" value="ECO:0007669"/>
    <property type="project" value="InterPro"/>
</dbReference>
<dbReference type="Gene3D" id="2.60.40.10">
    <property type="entry name" value="Immunoglobulins"/>
    <property type="match status" value="2"/>
</dbReference>
<name>A0A6S7A325_9BURK</name>
<protein>
    <submittedName>
        <fullName evidence="10">Putative fimbrial chaperone LpfB</fullName>
    </submittedName>
</protein>
<proteinExistence type="inferred from homology"/>
<evidence type="ECO:0000256" key="2">
    <source>
        <dbReference type="ARBA" id="ARBA00007399"/>
    </source>
</evidence>
<dbReference type="InterPro" id="IPR050643">
    <property type="entry name" value="Periplasmic_pilus_chap"/>
</dbReference>
<dbReference type="Pfam" id="PF00345">
    <property type="entry name" value="PapD_N"/>
    <property type="match status" value="1"/>
</dbReference>
<dbReference type="SUPFAM" id="SSF49354">
    <property type="entry name" value="PapD-like"/>
    <property type="match status" value="1"/>
</dbReference>
<evidence type="ECO:0000256" key="6">
    <source>
        <dbReference type="ARBA" id="ARBA00023186"/>
    </source>
</evidence>
<organism evidence="10 11">
    <name type="scientific">Achromobacter deleyi</name>
    <dbReference type="NCBI Taxonomy" id="1353891"/>
    <lineage>
        <taxon>Bacteria</taxon>
        <taxon>Pseudomonadati</taxon>
        <taxon>Pseudomonadota</taxon>
        <taxon>Betaproteobacteria</taxon>
        <taxon>Burkholderiales</taxon>
        <taxon>Alcaligenaceae</taxon>
        <taxon>Achromobacter</taxon>
    </lineage>
</organism>
<dbReference type="Pfam" id="PF02753">
    <property type="entry name" value="PapD_C"/>
    <property type="match status" value="1"/>
</dbReference>
<dbReference type="InterPro" id="IPR016147">
    <property type="entry name" value="Pili_assmbl_chaperone_N"/>
</dbReference>
<dbReference type="GO" id="GO:0030288">
    <property type="term" value="C:outer membrane-bounded periplasmic space"/>
    <property type="evidence" value="ECO:0007669"/>
    <property type="project" value="InterPro"/>
</dbReference>
<gene>
    <name evidence="10" type="primary">lpfB</name>
    <name evidence="10" type="ORF">LMG3458_02562</name>
</gene>
<dbReference type="InterPro" id="IPR008962">
    <property type="entry name" value="PapD-like_sf"/>
</dbReference>
<comment type="subcellular location">
    <subcellularLocation>
        <location evidence="1">Periplasm</location>
    </subcellularLocation>
</comment>
<dbReference type="SUPFAM" id="SSF49584">
    <property type="entry name" value="Periplasmic chaperone C-domain"/>
    <property type="match status" value="1"/>
</dbReference>
<keyword evidence="6" id="KW-0143">Chaperone</keyword>
<evidence type="ECO:0000256" key="1">
    <source>
        <dbReference type="ARBA" id="ARBA00004418"/>
    </source>
</evidence>
<evidence type="ECO:0000256" key="7">
    <source>
        <dbReference type="SAM" id="SignalP"/>
    </source>
</evidence>
<comment type="similarity">
    <text evidence="2">Belongs to the periplasmic pilus chaperone family.</text>
</comment>
<dbReference type="EMBL" id="CADIJO010000007">
    <property type="protein sequence ID" value="CAB3699268.1"/>
    <property type="molecule type" value="Genomic_DNA"/>
</dbReference>
<evidence type="ECO:0000256" key="5">
    <source>
        <dbReference type="ARBA" id="ARBA00022764"/>
    </source>
</evidence>
<evidence type="ECO:0000259" key="9">
    <source>
        <dbReference type="Pfam" id="PF02753"/>
    </source>
</evidence>
<dbReference type="PRINTS" id="PR00969">
    <property type="entry name" value="CHAPERONPILI"/>
</dbReference>
<dbReference type="RefSeq" id="WP_175192776.1">
    <property type="nucleotide sequence ID" value="NZ_CADIJO010000007.1"/>
</dbReference>
<evidence type="ECO:0000256" key="3">
    <source>
        <dbReference type="ARBA" id="ARBA00022558"/>
    </source>
</evidence>
<dbReference type="FunFam" id="2.60.40.10:FF:000458">
    <property type="entry name" value="Molecular chaperone FimC"/>
    <property type="match status" value="1"/>
</dbReference>
<feature type="signal peptide" evidence="7">
    <location>
        <begin position="1"/>
        <end position="25"/>
    </location>
</feature>
<keyword evidence="5" id="KW-0574">Periplasm</keyword>
<accession>A0A6S7A325</accession>
<keyword evidence="4 7" id="KW-0732">Signal</keyword>